<comment type="caution">
    <text evidence="2">The sequence shown here is derived from an EMBL/GenBank/DDBJ whole genome shotgun (WGS) entry which is preliminary data.</text>
</comment>
<proteinExistence type="predicted"/>
<dbReference type="InterPro" id="IPR011990">
    <property type="entry name" value="TPR-like_helical_dom_sf"/>
</dbReference>
<dbReference type="GeneID" id="63771558"/>
<feature type="domain" description="SET" evidence="1">
    <location>
        <begin position="354"/>
        <end position="542"/>
    </location>
</feature>
<dbReference type="InterPro" id="IPR001214">
    <property type="entry name" value="SET_dom"/>
</dbReference>
<evidence type="ECO:0000313" key="3">
    <source>
        <dbReference type="Proteomes" id="UP000193689"/>
    </source>
</evidence>
<dbReference type="SUPFAM" id="SSF48452">
    <property type="entry name" value="TPR-like"/>
    <property type="match status" value="1"/>
</dbReference>
<dbReference type="Gene3D" id="2.170.270.10">
    <property type="entry name" value="SET domain"/>
    <property type="match status" value="1"/>
</dbReference>
<dbReference type="SUPFAM" id="SSF82199">
    <property type="entry name" value="SET domain"/>
    <property type="match status" value="1"/>
</dbReference>
<name>A0A1Y2EAB2_9PEZI</name>
<organism evidence="2 3">
    <name type="scientific">Pseudomassariella vexata</name>
    <dbReference type="NCBI Taxonomy" id="1141098"/>
    <lineage>
        <taxon>Eukaryota</taxon>
        <taxon>Fungi</taxon>
        <taxon>Dikarya</taxon>
        <taxon>Ascomycota</taxon>
        <taxon>Pezizomycotina</taxon>
        <taxon>Sordariomycetes</taxon>
        <taxon>Xylariomycetidae</taxon>
        <taxon>Amphisphaeriales</taxon>
        <taxon>Pseudomassariaceae</taxon>
        <taxon>Pseudomassariella</taxon>
    </lineage>
</organism>
<dbReference type="RefSeq" id="XP_040718541.1">
    <property type="nucleotide sequence ID" value="XM_040855346.1"/>
</dbReference>
<dbReference type="Pfam" id="PF00856">
    <property type="entry name" value="SET"/>
    <property type="match status" value="1"/>
</dbReference>
<dbReference type="STRING" id="1141098.A0A1Y2EAB2"/>
<dbReference type="PROSITE" id="PS50280">
    <property type="entry name" value="SET"/>
    <property type="match status" value="1"/>
</dbReference>
<dbReference type="PANTHER" id="PTHR47643">
    <property type="entry name" value="TPR DOMAIN PROTEIN (AFU_ORTHOLOGUE AFUA_5G12710)"/>
    <property type="match status" value="1"/>
</dbReference>
<gene>
    <name evidence="2" type="ORF">BCR38DRAFT_334795</name>
</gene>
<dbReference type="InterPro" id="IPR046341">
    <property type="entry name" value="SET_dom_sf"/>
</dbReference>
<sequence length="741" mass="83376">MDVKDVSDADDYVGFLRQTKANAERASKRKGQEVRDHPPPQQLVWRFMLKLSANHTRSRSMSNMIATTQVPAPYAPCICSVDALKPIMISEMRLETHYRGRKTLLHVLTPPDRMTAVMAIVEDEECTAVLLQLYHQPDESVVPAKETVQPGRVCIVKEPFFKATTDGSYSVRVDHISDIIWLDSTDERVPPKWKKLESPLKHDSHHTRMQGNAAVQRDSSVSNLLYGYSSAIRAAKTTEDAQLAYLNRSLANLRLGRVENALSDAVLGSQGKELSEKGLFREARALYELRNFSLCREKLQTLMTAFPHNEAAEAEMHRVQARLREQQTGEYSFRQMYKHARATSPIIDSATFAVPVEVRPSPGRGRGLFTTRPAVAGELLLCEKAFQYSYTDKERNGIKILMNLSTNRMTMGGQADLLSDIVQKLYHSPELGSQFQDLHHGDYKAVTVSRSDGNPVVDSFLVEKIISLNSFGAPKTSRAAFHDRMTDKSKKFAYSICGIWPLASHINHRCVSNCRRSFIGDMQIVRATKNLEAGTELFFWYSPPKSGDTYEEAQKEIRNWEFTCDCTLCLERKATPPKVLRARKAFLGYLNDAFKNPQQVQISKVQLQLEKISKTYPTTKGAATIRFELWDPYFSLGAALLSQNKPADAVEMTVKGLEALGFEVTACLPKGDGKLARLEIKAWGLGNEFNVMAFLTLFRAYKRLAPNLCAVARQYIETAYSMVVGEKETLVDELPELAECC</sequence>
<reference evidence="2 3" key="1">
    <citation type="submission" date="2016-07" db="EMBL/GenBank/DDBJ databases">
        <title>Pervasive Adenine N6-methylation of Active Genes in Fungi.</title>
        <authorList>
            <consortium name="DOE Joint Genome Institute"/>
            <person name="Mondo S.J."/>
            <person name="Dannebaum R.O."/>
            <person name="Kuo R.C."/>
            <person name="Labutti K."/>
            <person name="Haridas S."/>
            <person name="Kuo A."/>
            <person name="Salamov A."/>
            <person name="Ahrendt S.R."/>
            <person name="Lipzen A."/>
            <person name="Sullivan W."/>
            <person name="Andreopoulos W.B."/>
            <person name="Clum A."/>
            <person name="Lindquist E."/>
            <person name="Daum C."/>
            <person name="Ramamoorthy G.K."/>
            <person name="Gryganskyi A."/>
            <person name="Culley D."/>
            <person name="Magnuson J.K."/>
            <person name="James T.Y."/>
            <person name="O'Malley M.A."/>
            <person name="Stajich J.E."/>
            <person name="Spatafora J.W."/>
            <person name="Visel A."/>
            <person name="Grigoriev I.V."/>
        </authorList>
    </citation>
    <scope>NUCLEOTIDE SEQUENCE [LARGE SCALE GENOMIC DNA]</scope>
    <source>
        <strain evidence="2 3">CBS 129021</strain>
    </source>
</reference>
<dbReference type="PANTHER" id="PTHR47643:SF2">
    <property type="entry name" value="TPR DOMAIN PROTEIN (AFU_ORTHOLOGUE AFUA_5G12710)"/>
    <property type="match status" value="1"/>
</dbReference>
<accession>A0A1Y2EAB2</accession>
<evidence type="ECO:0000313" key="2">
    <source>
        <dbReference type="EMBL" id="ORY68254.1"/>
    </source>
</evidence>
<dbReference type="Gene3D" id="1.25.40.10">
    <property type="entry name" value="Tetratricopeptide repeat domain"/>
    <property type="match status" value="1"/>
</dbReference>
<evidence type="ECO:0000259" key="1">
    <source>
        <dbReference type="PROSITE" id="PS50280"/>
    </source>
</evidence>
<dbReference type="InParanoid" id="A0A1Y2EAB2"/>
<protein>
    <submittedName>
        <fullName evidence="2">TPR domain protein</fullName>
    </submittedName>
</protein>
<dbReference type="OrthoDB" id="438641at2759"/>
<dbReference type="AlphaFoldDB" id="A0A1Y2EAB2"/>
<dbReference type="InterPro" id="IPR053209">
    <property type="entry name" value="Gramillin-biosynth_MTr"/>
</dbReference>
<keyword evidence="3" id="KW-1185">Reference proteome</keyword>
<dbReference type="SMART" id="SM00317">
    <property type="entry name" value="SET"/>
    <property type="match status" value="1"/>
</dbReference>
<dbReference type="Proteomes" id="UP000193689">
    <property type="component" value="Unassembled WGS sequence"/>
</dbReference>
<dbReference type="EMBL" id="MCFJ01000003">
    <property type="protein sequence ID" value="ORY68254.1"/>
    <property type="molecule type" value="Genomic_DNA"/>
</dbReference>